<accession>A0A1F7IMA7</accession>
<dbReference type="Pfam" id="PF01026">
    <property type="entry name" value="TatD_DNase"/>
    <property type="match status" value="1"/>
</dbReference>
<dbReference type="AlphaFoldDB" id="A0A1F7IMA7"/>
<dbReference type="PANTHER" id="PTHR46124">
    <property type="entry name" value="D-AMINOACYL-TRNA DEACYLASE"/>
    <property type="match status" value="1"/>
</dbReference>
<dbReference type="PROSITE" id="PS01137">
    <property type="entry name" value="TATD_1"/>
    <property type="match status" value="1"/>
</dbReference>
<comment type="caution">
    <text evidence="3">The sequence shown here is derived from an EMBL/GenBank/DDBJ whole genome shotgun (WGS) entry which is preliminary data.</text>
</comment>
<feature type="binding site" evidence="2">
    <location>
        <position position="5"/>
    </location>
    <ligand>
        <name>a divalent metal cation</name>
        <dbReference type="ChEBI" id="CHEBI:60240"/>
        <label>1</label>
    </ligand>
</feature>
<evidence type="ECO:0000256" key="2">
    <source>
        <dbReference type="PIRSR" id="PIRSR005902-1"/>
    </source>
</evidence>
<keyword evidence="1" id="KW-0378">Hydrolase</keyword>
<feature type="binding site" evidence="2">
    <location>
        <position position="178"/>
    </location>
    <ligand>
        <name>a divalent metal cation</name>
        <dbReference type="ChEBI" id="CHEBI:60240"/>
        <label>2</label>
    </ligand>
</feature>
<gene>
    <name evidence="3" type="ORF">A3B40_01770</name>
</gene>
<feature type="binding site" evidence="2">
    <location>
        <position position="151"/>
    </location>
    <ligand>
        <name>a divalent metal cation</name>
        <dbReference type="ChEBI" id="CHEBI:60240"/>
        <label>2</label>
    </ligand>
</feature>
<dbReference type="InterPro" id="IPR018228">
    <property type="entry name" value="DNase_TatD-rel_CS"/>
</dbReference>
<dbReference type="PIRSF" id="PIRSF005902">
    <property type="entry name" value="DNase_TatD"/>
    <property type="match status" value="1"/>
</dbReference>
<evidence type="ECO:0008006" key="5">
    <source>
        <dbReference type="Google" id="ProtNLM"/>
    </source>
</evidence>
<dbReference type="InterPro" id="IPR001130">
    <property type="entry name" value="TatD-like"/>
</dbReference>
<feature type="binding site" evidence="2">
    <location>
        <position position="104"/>
    </location>
    <ligand>
        <name>a divalent metal cation</name>
        <dbReference type="ChEBI" id="CHEBI:60240"/>
        <label>1</label>
    </ligand>
</feature>
<evidence type="ECO:0000256" key="1">
    <source>
        <dbReference type="ARBA" id="ARBA00022801"/>
    </source>
</evidence>
<feature type="binding site" evidence="2">
    <location>
        <position position="226"/>
    </location>
    <ligand>
        <name>a divalent metal cation</name>
        <dbReference type="ChEBI" id="CHEBI:60240"/>
        <label>1</label>
    </ligand>
</feature>
<dbReference type="SUPFAM" id="SSF51556">
    <property type="entry name" value="Metallo-dependent hydrolases"/>
    <property type="match status" value="1"/>
</dbReference>
<dbReference type="GO" id="GO:0046872">
    <property type="term" value="F:metal ion binding"/>
    <property type="evidence" value="ECO:0007669"/>
    <property type="project" value="UniProtKB-KW"/>
</dbReference>
<dbReference type="GO" id="GO:0016788">
    <property type="term" value="F:hydrolase activity, acting on ester bonds"/>
    <property type="evidence" value="ECO:0007669"/>
    <property type="project" value="InterPro"/>
</dbReference>
<dbReference type="EMBL" id="MGAI01000027">
    <property type="protein sequence ID" value="OGK44496.1"/>
    <property type="molecule type" value="Genomic_DNA"/>
</dbReference>
<dbReference type="CDD" id="cd01310">
    <property type="entry name" value="TatD_DNAse"/>
    <property type="match status" value="1"/>
</dbReference>
<name>A0A1F7IMA7_9BACT</name>
<dbReference type="PANTHER" id="PTHR46124:SF2">
    <property type="entry name" value="D-AMINOACYL-TRNA DEACYLASE"/>
    <property type="match status" value="1"/>
</dbReference>
<evidence type="ECO:0000313" key="3">
    <source>
        <dbReference type="EMBL" id="OGK44496.1"/>
    </source>
</evidence>
<sequence length="276" mass="31511">MFDTHCHLNFKAFAGKVDEVVDRTRKAGVNYFVVPGADVETSKKAIEIAGKFAGIYAAVGIHPHHIYQYQTSNIKNQKDKSNIKNDLKLIEELLVSPKVVAVGEVGLDRHYYQKTKYSNYQINEEFIELQKEVLLTQLKLAKKYKKSIIIHNREAKEDLLDILTTNYYLLSTISIVFHCCEPDGELLSFARKHKIFIGVDGDICYRKDKQEFVKKIPLELLVLETDSPFLSPFKKFPNEPKNLPLIASFMAAKIGISQNELGRITEANSKKLFKIT</sequence>
<protein>
    <recommendedName>
        <fullName evidence="5">Hydrolase TatD</fullName>
    </recommendedName>
</protein>
<organism evidence="3 4">
    <name type="scientific">Candidatus Roizmanbacteria bacterium RIFCSPLOWO2_01_FULL_37_16</name>
    <dbReference type="NCBI Taxonomy" id="1802058"/>
    <lineage>
        <taxon>Bacteria</taxon>
        <taxon>Candidatus Roizmaniibacteriota</taxon>
    </lineage>
</organism>
<dbReference type="InterPro" id="IPR032466">
    <property type="entry name" value="Metal_Hydrolase"/>
</dbReference>
<keyword evidence="2" id="KW-0479">Metal-binding</keyword>
<dbReference type="Proteomes" id="UP000178040">
    <property type="component" value="Unassembled WGS sequence"/>
</dbReference>
<evidence type="ECO:0000313" key="4">
    <source>
        <dbReference type="Proteomes" id="UP000178040"/>
    </source>
</evidence>
<proteinExistence type="predicted"/>
<feature type="binding site" evidence="2">
    <location>
        <position position="7"/>
    </location>
    <ligand>
        <name>a divalent metal cation</name>
        <dbReference type="ChEBI" id="CHEBI:60240"/>
        <label>1</label>
    </ligand>
</feature>
<dbReference type="Gene3D" id="3.20.20.140">
    <property type="entry name" value="Metal-dependent hydrolases"/>
    <property type="match status" value="1"/>
</dbReference>
<reference evidence="3 4" key="1">
    <citation type="journal article" date="2016" name="Nat. Commun.">
        <title>Thousands of microbial genomes shed light on interconnected biogeochemical processes in an aquifer system.</title>
        <authorList>
            <person name="Anantharaman K."/>
            <person name="Brown C.T."/>
            <person name="Hug L.A."/>
            <person name="Sharon I."/>
            <person name="Castelle C.J."/>
            <person name="Probst A.J."/>
            <person name="Thomas B.C."/>
            <person name="Singh A."/>
            <person name="Wilkins M.J."/>
            <person name="Karaoz U."/>
            <person name="Brodie E.L."/>
            <person name="Williams K.H."/>
            <person name="Hubbard S.S."/>
            <person name="Banfield J.F."/>
        </authorList>
    </citation>
    <scope>NUCLEOTIDE SEQUENCE [LARGE SCALE GENOMIC DNA]</scope>
</reference>